<keyword evidence="3" id="KW-1185">Reference proteome</keyword>
<dbReference type="PANTHER" id="PTHR37433:SF19">
    <property type="entry name" value="ACTIVIN_RECP DOMAIN-CONTAINING PROTEIN"/>
    <property type="match status" value="1"/>
</dbReference>
<dbReference type="Pfam" id="PF24602">
    <property type="entry name" value="DUF7622"/>
    <property type="match status" value="1"/>
</dbReference>
<feature type="domain" description="DUF7622" evidence="1">
    <location>
        <begin position="66"/>
        <end position="133"/>
    </location>
</feature>
<gene>
    <name evidence="2" type="ORF">PMAYCL1PPCAC_22303</name>
</gene>
<proteinExistence type="predicted"/>
<evidence type="ECO:0000259" key="1">
    <source>
        <dbReference type="Pfam" id="PF24602"/>
    </source>
</evidence>
<dbReference type="InterPro" id="IPR056039">
    <property type="entry name" value="DUF7622"/>
</dbReference>
<protein>
    <recommendedName>
        <fullName evidence="1">DUF7622 domain-containing protein</fullName>
    </recommendedName>
</protein>
<dbReference type="Proteomes" id="UP001328107">
    <property type="component" value="Unassembled WGS sequence"/>
</dbReference>
<name>A0AAN5I4P5_9BILA</name>
<evidence type="ECO:0000313" key="3">
    <source>
        <dbReference type="Proteomes" id="UP001328107"/>
    </source>
</evidence>
<feature type="non-terminal residue" evidence="2">
    <location>
        <position position="1"/>
    </location>
</feature>
<comment type="caution">
    <text evidence="2">The sequence shown here is derived from an EMBL/GenBank/DDBJ whole genome shotgun (WGS) entry which is preliminary data.</text>
</comment>
<evidence type="ECO:0000313" key="2">
    <source>
        <dbReference type="EMBL" id="GMR52108.1"/>
    </source>
</evidence>
<sequence length="151" mass="17104">TDVSEMQFVSLQANLIAIQQTYQEVLINNTWTALISSEFHANCLDEKCIDRAMQLRLAGINSIRPQVACYTYPLNKLISQICMGDFCYYESGGARGGCFTVDDSLAERKMKVGFYEYFVLFGYICDKNYCNANENSVKSNTEMKSEVSLCE</sequence>
<reference evidence="3" key="1">
    <citation type="submission" date="2022-10" db="EMBL/GenBank/DDBJ databases">
        <title>Genome assembly of Pristionchus species.</title>
        <authorList>
            <person name="Yoshida K."/>
            <person name="Sommer R.J."/>
        </authorList>
    </citation>
    <scope>NUCLEOTIDE SEQUENCE [LARGE SCALE GENOMIC DNA]</scope>
    <source>
        <strain evidence="3">RS5460</strain>
    </source>
</reference>
<dbReference type="EMBL" id="BTRK01000005">
    <property type="protein sequence ID" value="GMR52108.1"/>
    <property type="molecule type" value="Genomic_DNA"/>
</dbReference>
<dbReference type="AlphaFoldDB" id="A0AAN5I4P5"/>
<dbReference type="PANTHER" id="PTHR37433">
    <property type="entry name" value="PROTEIN CBG25136-RELATED"/>
    <property type="match status" value="1"/>
</dbReference>
<organism evidence="2 3">
    <name type="scientific">Pristionchus mayeri</name>
    <dbReference type="NCBI Taxonomy" id="1317129"/>
    <lineage>
        <taxon>Eukaryota</taxon>
        <taxon>Metazoa</taxon>
        <taxon>Ecdysozoa</taxon>
        <taxon>Nematoda</taxon>
        <taxon>Chromadorea</taxon>
        <taxon>Rhabditida</taxon>
        <taxon>Rhabditina</taxon>
        <taxon>Diplogasteromorpha</taxon>
        <taxon>Diplogasteroidea</taxon>
        <taxon>Neodiplogasteridae</taxon>
        <taxon>Pristionchus</taxon>
    </lineage>
</organism>
<accession>A0AAN5I4P5</accession>